<dbReference type="Proteomes" id="UP000305881">
    <property type="component" value="Chromosome"/>
</dbReference>
<keyword evidence="8" id="KW-0418">Kinase</keyword>
<keyword evidence="13" id="KW-1133">Transmembrane helix</keyword>
<dbReference type="Gene3D" id="3.40.50.2300">
    <property type="match status" value="1"/>
</dbReference>
<evidence type="ECO:0000256" key="3">
    <source>
        <dbReference type="ARBA" id="ARBA00012438"/>
    </source>
</evidence>
<keyword evidence="5 12" id="KW-0597">Phosphoprotein</keyword>
<feature type="transmembrane region" description="Helical" evidence="13">
    <location>
        <begin position="256"/>
        <end position="286"/>
    </location>
</feature>
<evidence type="ECO:0000259" key="14">
    <source>
        <dbReference type="PROSITE" id="PS50109"/>
    </source>
</evidence>
<dbReference type="PANTHER" id="PTHR43047">
    <property type="entry name" value="TWO-COMPONENT HISTIDINE PROTEIN KINASE"/>
    <property type="match status" value="1"/>
</dbReference>
<evidence type="ECO:0000256" key="2">
    <source>
        <dbReference type="ARBA" id="ARBA00004236"/>
    </source>
</evidence>
<accession>A0A4P9UP11</accession>
<evidence type="ECO:0000256" key="13">
    <source>
        <dbReference type="SAM" id="Phobius"/>
    </source>
</evidence>
<evidence type="ECO:0000313" key="17">
    <source>
        <dbReference type="Proteomes" id="UP000305881"/>
    </source>
</evidence>
<keyword evidence="9" id="KW-0067">ATP-binding</keyword>
<proteinExistence type="predicted"/>
<keyword evidence="10" id="KW-0902">Two-component regulatory system</keyword>
<feature type="domain" description="Response regulatory" evidence="15">
    <location>
        <begin position="917"/>
        <end position="1033"/>
    </location>
</feature>
<evidence type="ECO:0000256" key="1">
    <source>
        <dbReference type="ARBA" id="ARBA00000085"/>
    </source>
</evidence>
<dbReference type="SUPFAM" id="SSF47384">
    <property type="entry name" value="Homodimeric domain of signal transducing histidine kinase"/>
    <property type="match status" value="1"/>
</dbReference>
<dbReference type="Pfam" id="PF00072">
    <property type="entry name" value="Response_reg"/>
    <property type="match status" value="1"/>
</dbReference>
<evidence type="ECO:0000256" key="11">
    <source>
        <dbReference type="ARBA" id="ARBA00023136"/>
    </source>
</evidence>
<evidence type="ECO:0000256" key="10">
    <source>
        <dbReference type="ARBA" id="ARBA00023012"/>
    </source>
</evidence>
<evidence type="ECO:0000256" key="6">
    <source>
        <dbReference type="ARBA" id="ARBA00022679"/>
    </source>
</evidence>
<feature type="modified residue" description="4-aspartylphosphate" evidence="12">
    <location>
        <position position="968"/>
    </location>
</feature>
<keyword evidence="11 13" id="KW-0472">Membrane</keyword>
<feature type="transmembrane region" description="Helical" evidence="13">
    <location>
        <begin position="425"/>
        <end position="449"/>
    </location>
</feature>
<feature type="transmembrane region" description="Helical" evidence="13">
    <location>
        <begin position="216"/>
        <end position="235"/>
    </location>
</feature>
<dbReference type="CDD" id="cd00156">
    <property type="entry name" value="REC"/>
    <property type="match status" value="1"/>
</dbReference>
<dbReference type="InterPro" id="IPR011006">
    <property type="entry name" value="CheY-like_superfamily"/>
</dbReference>
<feature type="transmembrane region" description="Helical" evidence="13">
    <location>
        <begin position="43"/>
        <end position="63"/>
    </location>
</feature>
<gene>
    <name evidence="16" type="ORF">EQU24_08445</name>
</gene>
<dbReference type="SMART" id="SM00388">
    <property type="entry name" value="HisKA"/>
    <property type="match status" value="1"/>
</dbReference>
<dbReference type="GO" id="GO:0005886">
    <property type="term" value="C:plasma membrane"/>
    <property type="evidence" value="ECO:0007669"/>
    <property type="project" value="UniProtKB-SubCell"/>
</dbReference>
<sequence length="1140" mass="126070">MNGQQKIFRVRRNYNRWVANQTLEDYALRFTAKKSRKWSEWQVSLTALGGISFLALEAIGGTLTLTYGFVNAVSAVLTVGAIIFLTGLPISYHAAKLGTDIDLLTRGAGFGYIGSTVTSLIYASFTFIFFALEATILSMALELTLNIPLSIGYLISSLVVIPLVTHGITLISRFQVWTHPLWIALQIIPLVCIALKSDDAMALWTGYKPITATEGFDITAFGAASVVAFSLIAQVGEQVDFLRFLPEKSNQNKLTWWAALISAGPGWIFPGMAKILIGSFLAVLAIEHGIGFDQASDPNHMYLTAFGYLTSSPELPLLLTGIFVIFSQLKINVTNAYAGSIAWSNFFSRTTQNHPGRVVWLVFNVVIALMLMELGIYHALKEILGLFAIIAIAWVGSLAADLTINLPLGLRPRKMEFKRAHLYDINPVGIGSMLTASLIGLIAYSGLLGINFQALSPYLTLALTFVCTPLIAWLTNGRYYIARDPENADKNPDQVCCICEHHFEPEDMSLCPAYAGAICSLCCSLDSRCHDMCKTNAGMADQISSALNKIMPDAWSGIVTARLGNFFGLFVLTGILMSSLLALIYFQITSDETIDKALITDALINIFFILLIISGVVSWMFSLLHESRKLALEESRNQTDLLIAEIEAHQMTDLKLQQAKEVAEAANQAKSRYLTGISHELRSPLNAILGYAQLLEKDKAIPGNRRDALSVIRRSSEHLADIIEGLLDISRIEAGRLQISKNDVDFIAMLDQIVNMFKVQSTAKGIQFVHEQLTPLPKTIRTDEKRLRQILINLISNAVKYTHQGEVYFSVSYRNQVAVFSMKDTGEGIEPENIEKIFQPFERIRKAGAPYISGTGLGLTITRFLTDILGGEITVKSSPNQGSLFKVSLMLSSVNAIKAPHSLPAAIPSGYQGIEQTIFIVDDDPSHRGLLVDMLSPLGFNVFQAQDGFTCLDMLQYCKKKPQLFLLDIAMPGMSGWELAGRIRSQIPSATVIMVSANAHQPNSIFAEHLPYDAYLVKPIKLTDMMDLIQKYLPIRWVYGTGGSFSDEGKIAPLLASESASPSKIESKSEITLLPYRMLDRSDRETMIQLAKIGYMNELLSFLKGLEEDRKLNKQHADRLTSLVKNYRFDELITCLEEML</sequence>
<dbReference type="InterPro" id="IPR005467">
    <property type="entry name" value="His_kinase_dom"/>
</dbReference>
<dbReference type="InterPro" id="IPR036890">
    <property type="entry name" value="HATPase_C_sf"/>
</dbReference>
<dbReference type="Gene3D" id="3.30.565.10">
    <property type="entry name" value="Histidine kinase-like ATPase, C-terminal domain"/>
    <property type="match status" value="1"/>
</dbReference>
<dbReference type="EMBL" id="CP035467">
    <property type="protein sequence ID" value="QCW82263.1"/>
    <property type="molecule type" value="Genomic_DNA"/>
</dbReference>
<evidence type="ECO:0000256" key="8">
    <source>
        <dbReference type="ARBA" id="ARBA00022777"/>
    </source>
</evidence>
<keyword evidence="13" id="KW-0812">Transmembrane</keyword>
<dbReference type="RefSeq" id="WP_017839904.1">
    <property type="nucleotide sequence ID" value="NZ_CP035467.1"/>
</dbReference>
<keyword evidence="17" id="KW-1185">Reference proteome</keyword>
<comment type="catalytic activity">
    <reaction evidence="1">
        <text>ATP + protein L-histidine = ADP + protein N-phospho-L-histidine.</text>
        <dbReference type="EC" id="2.7.13.3"/>
    </reaction>
</comment>
<protein>
    <recommendedName>
        <fullName evidence="3">histidine kinase</fullName>
        <ecNumber evidence="3">2.7.13.3</ecNumber>
    </recommendedName>
</protein>
<feature type="transmembrane region" description="Helical" evidence="13">
    <location>
        <begin position="603"/>
        <end position="624"/>
    </location>
</feature>
<dbReference type="SMART" id="SM00448">
    <property type="entry name" value="REC"/>
    <property type="match status" value="1"/>
</dbReference>
<dbReference type="InterPro" id="IPR004358">
    <property type="entry name" value="Sig_transdc_His_kin-like_C"/>
</dbReference>
<dbReference type="SUPFAM" id="SSF52172">
    <property type="entry name" value="CheY-like"/>
    <property type="match status" value="1"/>
</dbReference>
<dbReference type="Pfam" id="PF02518">
    <property type="entry name" value="HATPase_c"/>
    <property type="match status" value="1"/>
</dbReference>
<dbReference type="SUPFAM" id="SSF55874">
    <property type="entry name" value="ATPase domain of HSP90 chaperone/DNA topoisomerase II/histidine kinase"/>
    <property type="match status" value="1"/>
</dbReference>
<evidence type="ECO:0000256" key="9">
    <source>
        <dbReference type="ARBA" id="ARBA00022840"/>
    </source>
</evidence>
<dbReference type="InterPro" id="IPR036097">
    <property type="entry name" value="HisK_dim/P_sf"/>
</dbReference>
<dbReference type="FunFam" id="3.30.565.10:FF:000023">
    <property type="entry name" value="PAS domain-containing sensor histidine kinase"/>
    <property type="match status" value="1"/>
</dbReference>
<feature type="transmembrane region" description="Helical" evidence="13">
    <location>
        <begin position="566"/>
        <end position="588"/>
    </location>
</feature>
<dbReference type="GO" id="GO:0000155">
    <property type="term" value="F:phosphorelay sensor kinase activity"/>
    <property type="evidence" value="ECO:0007669"/>
    <property type="project" value="InterPro"/>
</dbReference>
<name>A0A4P9UP11_METBY</name>
<dbReference type="STRING" id="675511.GCA_000341735_01336"/>
<evidence type="ECO:0000256" key="7">
    <source>
        <dbReference type="ARBA" id="ARBA00022741"/>
    </source>
</evidence>
<feature type="transmembrane region" description="Helical" evidence="13">
    <location>
        <begin position="176"/>
        <end position="196"/>
    </location>
</feature>
<evidence type="ECO:0000256" key="4">
    <source>
        <dbReference type="ARBA" id="ARBA00022475"/>
    </source>
</evidence>
<dbReference type="Pfam" id="PF00512">
    <property type="entry name" value="HisKA"/>
    <property type="match status" value="1"/>
</dbReference>
<dbReference type="EC" id="2.7.13.3" evidence="3"/>
<feature type="transmembrane region" description="Helical" evidence="13">
    <location>
        <begin position="383"/>
        <end position="404"/>
    </location>
</feature>
<feature type="transmembrane region" description="Helical" evidence="13">
    <location>
        <begin position="358"/>
        <end position="377"/>
    </location>
</feature>
<dbReference type="KEGG" id="mbur:EQU24_08445"/>
<evidence type="ECO:0000313" key="16">
    <source>
        <dbReference type="EMBL" id="QCW82263.1"/>
    </source>
</evidence>
<keyword evidence="4" id="KW-1003">Cell membrane</keyword>
<dbReference type="PRINTS" id="PR00344">
    <property type="entry name" value="BCTRLSENSOR"/>
</dbReference>
<dbReference type="Gene3D" id="1.10.287.130">
    <property type="match status" value="1"/>
</dbReference>
<dbReference type="CDD" id="cd00082">
    <property type="entry name" value="HisKA"/>
    <property type="match status" value="1"/>
</dbReference>
<feature type="transmembrane region" description="Helical" evidence="13">
    <location>
        <begin position="69"/>
        <end position="88"/>
    </location>
</feature>
<dbReference type="GO" id="GO:0005524">
    <property type="term" value="F:ATP binding"/>
    <property type="evidence" value="ECO:0007669"/>
    <property type="project" value="UniProtKB-KW"/>
</dbReference>
<dbReference type="SMART" id="SM00387">
    <property type="entry name" value="HATPase_c"/>
    <property type="match status" value="1"/>
</dbReference>
<dbReference type="OrthoDB" id="9810730at2"/>
<keyword evidence="6" id="KW-0808">Transferase</keyword>
<evidence type="ECO:0000256" key="5">
    <source>
        <dbReference type="ARBA" id="ARBA00022553"/>
    </source>
</evidence>
<dbReference type="PROSITE" id="PS50110">
    <property type="entry name" value="RESPONSE_REGULATORY"/>
    <property type="match status" value="1"/>
</dbReference>
<feature type="transmembrane region" description="Helical" evidence="13">
    <location>
        <begin position="455"/>
        <end position="474"/>
    </location>
</feature>
<dbReference type="PANTHER" id="PTHR43047:SF64">
    <property type="entry name" value="HISTIDINE KINASE CONTAINING CHEY-HOMOLOGOUS RECEIVER DOMAIN AND PAS DOMAIN-RELATED"/>
    <property type="match status" value="1"/>
</dbReference>
<dbReference type="Gene3D" id="1.10.4160.10">
    <property type="entry name" value="Hydantoin permease"/>
    <property type="match status" value="1"/>
</dbReference>
<dbReference type="InterPro" id="IPR003661">
    <property type="entry name" value="HisK_dim/P_dom"/>
</dbReference>
<feature type="domain" description="Histidine kinase" evidence="14">
    <location>
        <begin position="676"/>
        <end position="893"/>
    </location>
</feature>
<dbReference type="InterPro" id="IPR001789">
    <property type="entry name" value="Sig_transdc_resp-reg_receiver"/>
</dbReference>
<reference evidence="17" key="1">
    <citation type="journal article" date="2019" name="J. Bacteriol.">
        <title>A Mutagenic Screen Identifies a TonB-Dependent Receptor Required for the Lanthanide Metal Switch in the Type I Methanotroph 'Methylotuvimicrobium buryatense' 5GB1C.</title>
        <authorList>
            <person name="Groom J.D."/>
            <person name="Ford S.M."/>
            <person name="Pesesky M.W."/>
            <person name="Lidstrom M.E."/>
        </authorList>
    </citation>
    <scope>NUCLEOTIDE SEQUENCE [LARGE SCALE GENOMIC DNA]</scope>
    <source>
        <strain evidence="17">5GB1C</strain>
    </source>
</reference>
<dbReference type="AlphaFoldDB" id="A0A4P9UP11"/>
<feature type="transmembrane region" description="Helical" evidence="13">
    <location>
        <begin position="306"/>
        <end position="326"/>
    </location>
</feature>
<keyword evidence="7" id="KW-0547">Nucleotide-binding</keyword>
<evidence type="ECO:0000259" key="15">
    <source>
        <dbReference type="PROSITE" id="PS50110"/>
    </source>
</evidence>
<dbReference type="InterPro" id="IPR003594">
    <property type="entry name" value="HATPase_dom"/>
</dbReference>
<evidence type="ECO:0000256" key="12">
    <source>
        <dbReference type="PROSITE-ProRule" id="PRU00169"/>
    </source>
</evidence>
<feature type="transmembrane region" description="Helical" evidence="13">
    <location>
        <begin position="143"/>
        <end position="164"/>
    </location>
</feature>
<organism evidence="16 17">
    <name type="scientific">Methylotuvimicrobium buryatense</name>
    <name type="common">Methylomicrobium buryatense</name>
    <dbReference type="NCBI Taxonomy" id="95641"/>
    <lineage>
        <taxon>Bacteria</taxon>
        <taxon>Pseudomonadati</taxon>
        <taxon>Pseudomonadota</taxon>
        <taxon>Gammaproteobacteria</taxon>
        <taxon>Methylococcales</taxon>
        <taxon>Methylococcaceae</taxon>
        <taxon>Methylotuvimicrobium</taxon>
    </lineage>
</organism>
<comment type="subcellular location">
    <subcellularLocation>
        <location evidence="2">Cell membrane</location>
    </subcellularLocation>
</comment>
<feature type="transmembrane region" description="Helical" evidence="13">
    <location>
        <begin position="109"/>
        <end position="131"/>
    </location>
</feature>
<dbReference type="PROSITE" id="PS50109">
    <property type="entry name" value="HIS_KIN"/>
    <property type="match status" value="1"/>
</dbReference>